<dbReference type="Proteomes" id="UP000762676">
    <property type="component" value="Unassembled WGS sequence"/>
</dbReference>
<dbReference type="GO" id="GO:0016791">
    <property type="term" value="F:phosphatase activity"/>
    <property type="evidence" value="ECO:0007669"/>
    <property type="project" value="TreeGrafter"/>
</dbReference>
<dbReference type="AlphaFoldDB" id="A0AAV4GTN3"/>
<dbReference type="GO" id="GO:0000298">
    <property type="term" value="F:endopolyphosphatase activity"/>
    <property type="evidence" value="ECO:0007669"/>
    <property type="project" value="TreeGrafter"/>
</dbReference>
<name>A0AAV4GTN3_9GAST</name>
<evidence type="ECO:0000313" key="3">
    <source>
        <dbReference type="Proteomes" id="UP000762676"/>
    </source>
</evidence>
<dbReference type="SUPFAM" id="SSF56300">
    <property type="entry name" value="Metallo-dependent phosphatases"/>
    <property type="match status" value="1"/>
</dbReference>
<dbReference type="GO" id="GO:0005737">
    <property type="term" value="C:cytoplasm"/>
    <property type="evidence" value="ECO:0007669"/>
    <property type="project" value="TreeGrafter"/>
</dbReference>
<dbReference type="InterPro" id="IPR029052">
    <property type="entry name" value="Metallo-depent_PP-like"/>
</dbReference>
<proteinExistence type="predicted"/>
<organism evidence="2 3">
    <name type="scientific">Elysia marginata</name>
    <dbReference type="NCBI Taxonomy" id="1093978"/>
    <lineage>
        <taxon>Eukaryota</taxon>
        <taxon>Metazoa</taxon>
        <taxon>Spiralia</taxon>
        <taxon>Lophotrochozoa</taxon>
        <taxon>Mollusca</taxon>
        <taxon>Gastropoda</taxon>
        <taxon>Heterobranchia</taxon>
        <taxon>Euthyneura</taxon>
        <taxon>Panpulmonata</taxon>
        <taxon>Sacoglossa</taxon>
        <taxon>Placobranchoidea</taxon>
        <taxon>Plakobranchidae</taxon>
        <taxon>Elysia</taxon>
    </lineage>
</organism>
<dbReference type="CDD" id="cd00144">
    <property type="entry name" value="MPP_PPP_family"/>
    <property type="match status" value="1"/>
</dbReference>
<keyword evidence="3" id="KW-1185">Reference proteome</keyword>
<comment type="caution">
    <text evidence="2">The sequence shown here is derived from an EMBL/GenBank/DDBJ whole genome shotgun (WGS) entry which is preliminary data.</text>
</comment>
<sequence>MAALIFNLLSSARDTLQLLLMQMKNSTPSLFSSSALLHEVVTFSQIGDRTVLIVGDIHGCYDELQELIKTAKESTIDQELYLVCVGDMLNKGPKSKKVLVFLRDLMDRGMASAVKGNHEEVILKHYSCLCKDKDYALPRRYTYLKEFEDEDFAFIKSLPYSISIPHLNIIIVHAGLVPGIPLHRQSIQDLCQMRNVETNIRFPWGLVSTAHRKPIRGVAWATKWEGPQHVYFGHDCRRGLQQLPFATGLDTGCVYGDKLTGVLLGGRSGIHTLLSVPARCQHYAGKQQVLLEECST</sequence>
<dbReference type="InterPro" id="IPR050126">
    <property type="entry name" value="Ap4A_hydrolase"/>
</dbReference>
<dbReference type="PANTHER" id="PTHR42850:SF4">
    <property type="entry name" value="ZINC-DEPENDENT ENDOPOLYPHOSPHATASE"/>
    <property type="match status" value="1"/>
</dbReference>
<evidence type="ECO:0000259" key="1">
    <source>
        <dbReference type="Pfam" id="PF00149"/>
    </source>
</evidence>
<dbReference type="InterPro" id="IPR004843">
    <property type="entry name" value="Calcineurin-like_PHP"/>
</dbReference>
<dbReference type="EMBL" id="BMAT01001609">
    <property type="protein sequence ID" value="GFR89092.1"/>
    <property type="molecule type" value="Genomic_DNA"/>
</dbReference>
<dbReference type="GO" id="GO:0006798">
    <property type="term" value="P:polyphosphate catabolic process"/>
    <property type="evidence" value="ECO:0007669"/>
    <property type="project" value="TreeGrafter"/>
</dbReference>
<dbReference type="Pfam" id="PF00149">
    <property type="entry name" value="Metallophos"/>
    <property type="match status" value="1"/>
</dbReference>
<accession>A0AAV4GTN3</accession>
<evidence type="ECO:0000313" key="2">
    <source>
        <dbReference type="EMBL" id="GFR89092.1"/>
    </source>
</evidence>
<protein>
    <submittedName>
        <fullName evidence="2">Bis(5'-nucleosyl)-tetraphosphatase, symmetrical</fullName>
    </submittedName>
</protein>
<feature type="domain" description="Calcineurin-like phosphoesterase" evidence="1">
    <location>
        <begin position="50"/>
        <end position="209"/>
    </location>
</feature>
<reference evidence="2 3" key="1">
    <citation type="journal article" date="2021" name="Elife">
        <title>Chloroplast acquisition without the gene transfer in kleptoplastic sea slugs, Plakobranchus ocellatus.</title>
        <authorList>
            <person name="Maeda T."/>
            <person name="Takahashi S."/>
            <person name="Yoshida T."/>
            <person name="Shimamura S."/>
            <person name="Takaki Y."/>
            <person name="Nagai Y."/>
            <person name="Toyoda A."/>
            <person name="Suzuki Y."/>
            <person name="Arimoto A."/>
            <person name="Ishii H."/>
            <person name="Satoh N."/>
            <person name="Nishiyama T."/>
            <person name="Hasebe M."/>
            <person name="Maruyama T."/>
            <person name="Minagawa J."/>
            <person name="Obokata J."/>
            <person name="Shigenobu S."/>
        </authorList>
    </citation>
    <scope>NUCLEOTIDE SEQUENCE [LARGE SCALE GENOMIC DNA]</scope>
</reference>
<dbReference type="Gene3D" id="3.60.21.10">
    <property type="match status" value="1"/>
</dbReference>
<gene>
    <name evidence="2" type="ORF">ElyMa_000785500</name>
</gene>
<dbReference type="PANTHER" id="PTHR42850">
    <property type="entry name" value="METALLOPHOSPHOESTERASE"/>
    <property type="match status" value="1"/>
</dbReference>